<keyword evidence="4" id="KW-1185">Reference proteome</keyword>
<evidence type="ECO:0000313" key="3">
    <source>
        <dbReference type="EMBL" id="WWC87293.1"/>
    </source>
</evidence>
<dbReference type="EMBL" id="CP144099">
    <property type="protein sequence ID" value="WWC87293.1"/>
    <property type="molecule type" value="Genomic_DNA"/>
</dbReference>
<evidence type="ECO:0000313" key="4">
    <source>
        <dbReference type="Proteomes" id="UP001355207"/>
    </source>
</evidence>
<feature type="region of interest" description="Disordered" evidence="2">
    <location>
        <begin position="1"/>
        <end position="231"/>
    </location>
</feature>
<dbReference type="RefSeq" id="XP_066074056.1">
    <property type="nucleotide sequence ID" value="XM_066217959.1"/>
</dbReference>
<dbReference type="GO" id="GO:0010737">
    <property type="term" value="P:protein kinase A signaling"/>
    <property type="evidence" value="ECO:0007669"/>
    <property type="project" value="TreeGrafter"/>
</dbReference>
<feature type="compositionally biased region" description="Polar residues" evidence="2">
    <location>
        <begin position="213"/>
        <end position="231"/>
    </location>
</feature>
<name>A0AAX4JQV7_9TREE</name>
<dbReference type="GeneID" id="91092853"/>
<feature type="compositionally biased region" description="Polar residues" evidence="2">
    <location>
        <begin position="114"/>
        <end position="128"/>
    </location>
</feature>
<sequence length="956" mass="107362">MDQNHAPPSPLQQHRPSSRHANSGSSNVQTSTSTDNKLKNPVGMHRGSTTCTSPTSAQTNLTPWSGAQEASSSASTSSASTTMTWAQDTEEAAVERWHSQNQALSSSSSSSISWDNTNTQPLASSSRCPSPHHIPIEIPSSSTDSHIPHPYHADTSSSSLLTSEPLNRTASANPSPTMQIAEPSPPRRKRNRACSLPTATPIFKRRKSKHDTPTPSEVWQRTYETGRSSPTKIQRQKAAAAELGRVLRTNKQIKAIPPAQEQHCVVACRQPAINVNSLRTLDATEILKNPQLRHDLLFDSLAFRPVNSPYEVPTKHGYAEIVTGGKTPVVDPRASSFVADMYWDSIAEELDTGCRCIRWRMPKNQTRLNNNKLVEKLERIPQCLCGRWRRDLTENEWWSRAAVWPSRLPELIRTLREILVSLMGSTTPCPNHFAHSFSKEALEAHEAVCPTVTHALVPELYAALDPEFLTIQARRGVFDLRLFEKLGEAMKVHCAPVRDEMVNDMVRTALSGDVAKGLRKCFDCAEVMKLDIANHQVHALRPYLWDNANQYEYNAFQTLLAQNKVTLESSKTRQWINSASRQVLSAAEPRLRTHLIGRCDCKNNMELVVRSLTNGFLDLVFDEWDPETGTWPPVVQKRAMGSNGMPVLERPMKTSVNIPESFKMDSRRIKDFHSEIVDIAISHTVLLAFRGCFNQHNGKISSSRLQAIMHKARADIESTMDHIATMLKTSDDPMWHSRLLSDEDAKQSLVSDLAFRLALRIVRPEAETDHLPSQEEMKSISKIASTLTGYLNVNLCKDSEIFKGNMSRLKIVLNKILSDILLGYRLNPTSTFFDSNVNKCLTRDNSISSITSKLSVSSSTLSKEKEEEEEETIIEEEDDEKEIKSYPREIRERYENFLSNSKQEELHLIKSYGLEGVLEPIKELTDRMIKIVAFNLSVFGETYAGQGMMIGSDRRT</sequence>
<gene>
    <name evidence="3" type="ORF">L201_002181</name>
</gene>
<feature type="compositionally biased region" description="Polar residues" evidence="2">
    <location>
        <begin position="47"/>
        <end position="69"/>
    </location>
</feature>
<feature type="compositionally biased region" description="Low complexity" evidence="2">
    <location>
        <begin position="70"/>
        <end position="82"/>
    </location>
</feature>
<comment type="similarity">
    <text evidence="1">Belongs to the TCP11 family.</text>
</comment>
<feature type="compositionally biased region" description="Acidic residues" evidence="2">
    <location>
        <begin position="866"/>
        <end position="880"/>
    </location>
</feature>
<feature type="compositionally biased region" description="Polar residues" evidence="2">
    <location>
        <begin position="11"/>
        <end position="35"/>
    </location>
</feature>
<dbReference type="PANTHER" id="PTHR12832:SF11">
    <property type="entry name" value="LD23868P"/>
    <property type="match status" value="1"/>
</dbReference>
<dbReference type="AlphaFoldDB" id="A0AAX4JQV7"/>
<protein>
    <submittedName>
        <fullName evidence="3">Uncharacterized protein</fullName>
    </submittedName>
</protein>
<feature type="compositionally biased region" description="Polar residues" evidence="2">
    <location>
        <begin position="164"/>
        <end position="178"/>
    </location>
</feature>
<feature type="compositionally biased region" description="Low complexity" evidence="2">
    <location>
        <begin position="129"/>
        <end position="142"/>
    </location>
</feature>
<organism evidence="3 4">
    <name type="scientific">Kwoniella dendrophila CBS 6074</name>
    <dbReference type="NCBI Taxonomy" id="1295534"/>
    <lineage>
        <taxon>Eukaryota</taxon>
        <taxon>Fungi</taxon>
        <taxon>Dikarya</taxon>
        <taxon>Basidiomycota</taxon>
        <taxon>Agaricomycotina</taxon>
        <taxon>Tremellomycetes</taxon>
        <taxon>Tremellales</taxon>
        <taxon>Cryptococcaceae</taxon>
        <taxon>Kwoniella</taxon>
    </lineage>
</organism>
<evidence type="ECO:0000256" key="2">
    <source>
        <dbReference type="SAM" id="MobiDB-lite"/>
    </source>
</evidence>
<dbReference type="Pfam" id="PF05794">
    <property type="entry name" value="Tcp11"/>
    <property type="match status" value="1"/>
</dbReference>
<proteinExistence type="inferred from homology"/>
<dbReference type="PANTHER" id="PTHR12832">
    <property type="entry name" value="TESTIS-SPECIFIC PROTEIN PBS13 T-COMPLEX 11"/>
    <property type="match status" value="1"/>
</dbReference>
<evidence type="ECO:0000256" key="1">
    <source>
        <dbReference type="ARBA" id="ARBA00010954"/>
    </source>
</evidence>
<accession>A0AAX4JQV7</accession>
<dbReference type="InterPro" id="IPR008862">
    <property type="entry name" value="Tcp11"/>
</dbReference>
<feature type="region of interest" description="Disordered" evidence="2">
    <location>
        <begin position="858"/>
        <end position="881"/>
    </location>
</feature>
<reference evidence="3 4" key="1">
    <citation type="submission" date="2024-01" db="EMBL/GenBank/DDBJ databases">
        <title>Comparative genomics of Cryptococcus and Kwoniella reveals pathogenesis evolution and contrasting modes of karyotype evolution via chromosome fusion or intercentromeric recombination.</title>
        <authorList>
            <person name="Coelho M.A."/>
            <person name="David-Palma M."/>
            <person name="Shea T."/>
            <person name="Bowers K."/>
            <person name="McGinley-Smith S."/>
            <person name="Mohammad A.W."/>
            <person name="Gnirke A."/>
            <person name="Yurkov A.M."/>
            <person name="Nowrousian M."/>
            <person name="Sun S."/>
            <person name="Cuomo C.A."/>
            <person name="Heitman J."/>
        </authorList>
    </citation>
    <scope>NUCLEOTIDE SEQUENCE [LARGE SCALE GENOMIC DNA]</scope>
    <source>
        <strain evidence="3 4">CBS 6074</strain>
    </source>
</reference>
<dbReference type="Proteomes" id="UP001355207">
    <property type="component" value="Chromosome 2"/>
</dbReference>